<keyword evidence="1 4" id="KW-0479">Metal-binding</keyword>
<dbReference type="PROSITE" id="PS00059">
    <property type="entry name" value="ADH_ZINC"/>
    <property type="match status" value="1"/>
</dbReference>
<evidence type="ECO:0000313" key="7">
    <source>
        <dbReference type="Proteomes" id="UP001060164"/>
    </source>
</evidence>
<accession>A0ABY5VF87</accession>
<name>A0ABY5VF87_9FIRM</name>
<proteinExistence type="inferred from homology"/>
<dbReference type="InterPro" id="IPR011032">
    <property type="entry name" value="GroES-like_sf"/>
</dbReference>
<dbReference type="InterPro" id="IPR002328">
    <property type="entry name" value="ADH_Zn_CS"/>
</dbReference>
<evidence type="ECO:0000259" key="5">
    <source>
        <dbReference type="SMART" id="SM00829"/>
    </source>
</evidence>
<dbReference type="InterPro" id="IPR013149">
    <property type="entry name" value="ADH-like_C"/>
</dbReference>
<dbReference type="Gene3D" id="3.90.180.10">
    <property type="entry name" value="Medium-chain alcohol dehydrogenases, catalytic domain"/>
    <property type="match status" value="1"/>
</dbReference>
<evidence type="ECO:0000256" key="1">
    <source>
        <dbReference type="ARBA" id="ARBA00022723"/>
    </source>
</evidence>
<dbReference type="InterPro" id="IPR020843">
    <property type="entry name" value="ER"/>
</dbReference>
<dbReference type="SUPFAM" id="SSF50129">
    <property type="entry name" value="GroES-like"/>
    <property type="match status" value="1"/>
</dbReference>
<evidence type="ECO:0000256" key="3">
    <source>
        <dbReference type="ARBA" id="ARBA00023002"/>
    </source>
</evidence>
<keyword evidence="7" id="KW-1185">Reference proteome</keyword>
<dbReference type="RefSeq" id="WP_028529798.1">
    <property type="nucleotide sequence ID" value="NZ_CABLBR010000033.1"/>
</dbReference>
<gene>
    <name evidence="6" type="ORF">NQ502_14355</name>
</gene>
<dbReference type="InterPro" id="IPR013154">
    <property type="entry name" value="ADH-like_N"/>
</dbReference>
<evidence type="ECO:0000313" key="6">
    <source>
        <dbReference type="EMBL" id="UWP58550.1"/>
    </source>
</evidence>
<dbReference type="PANTHER" id="PTHR43401:SF2">
    <property type="entry name" value="L-THREONINE 3-DEHYDROGENASE"/>
    <property type="match status" value="1"/>
</dbReference>
<evidence type="ECO:0000256" key="4">
    <source>
        <dbReference type="RuleBase" id="RU361277"/>
    </source>
</evidence>
<organism evidence="6 7">
    <name type="scientific">Ruminococcus gauvreauii</name>
    <dbReference type="NCBI Taxonomy" id="438033"/>
    <lineage>
        <taxon>Bacteria</taxon>
        <taxon>Bacillati</taxon>
        <taxon>Bacillota</taxon>
        <taxon>Clostridia</taxon>
        <taxon>Eubacteriales</taxon>
        <taxon>Oscillospiraceae</taxon>
        <taxon>Ruminococcus</taxon>
    </lineage>
</organism>
<dbReference type="EMBL" id="CP102290">
    <property type="protein sequence ID" value="UWP58550.1"/>
    <property type="molecule type" value="Genomic_DNA"/>
</dbReference>
<dbReference type="SMART" id="SM00829">
    <property type="entry name" value="PKS_ER"/>
    <property type="match status" value="1"/>
</dbReference>
<keyword evidence="2 4" id="KW-0862">Zinc</keyword>
<protein>
    <submittedName>
        <fullName evidence="6">Zinc-binding dehydrogenase</fullName>
    </submittedName>
</protein>
<dbReference type="PANTHER" id="PTHR43401">
    <property type="entry name" value="L-THREONINE 3-DEHYDROGENASE"/>
    <property type="match status" value="1"/>
</dbReference>
<dbReference type="Pfam" id="PF00107">
    <property type="entry name" value="ADH_zinc_N"/>
    <property type="match status" value="1"/>
</dbReference>
<dbReference type="SUPFAM" id="SSF51735">
    <property type="entry name" value="NAD(P)-binding Rossmann-fold domains"/>
    <property type="match status" value="1"/>
</dbReference>
<dbReference type="Proteomes" id="UP001060164">
    <property type="component" value="Chromosome"/>
</dbReference>
<dbReference type="InterPro" id="IPR036291">
    <property type="entry name" value="NAD(P)-bd_dom_sf"/>
</dbReference>
<comment type="similarity">
    <text evidence="4">Belongs to the zinc-containing alcohol dehydrogenase family.</text>
</comment>
<comment type="cofactor">
    <cofactor evidence="4">
        <name>Zn(2+)</name>
        <dbReference type="ChEBI" id="CHEBI:29105"/>
    </cofactor>
</comment>
<feature type="domain" description="Enoyl reductase (ER)" evidence="5">
    <location>
        <begin position="10"/>
        <end position="347"/>
    </location>
</feature>
<dbReference type="InterPro" id="IPR050129">
    <property type="entry name" value="Zn_alcohol_dh"/>
</dbReference>
<reference evidence="6" key="1">
    <citation type="journal article" date="2022" name="Cell">
        <title>Design, construction, and in vivo augmentation of a complex gut microbiome.</title>
        <authorList>
            <person name="Cheng A.G."/>
            <person name="Ho P.Y."/>
            <person name="Aranda-Diaz A."/>
            <person name="Jain S."/>
            <person name="Yu F.B."/>
            <person name="Meng X."/>
            <person name="Wang M."/>
            <person name="Iakiviak M."/>
            <person name="Nagashima K."/>
            <person name="Zhao A."/>
            <person name="Murugkar P."/>
            <person name="Patil A."/>
            <person name="Atabakhsh K."/>
            <person name="Weakley A."/>
            <person name="Yan J."/>
            <person name="Brumbaugh A.R."/>
            <person name="Higginbottom S."/>
            <person name="Dimas A."/>
            <person name="Shiver A.L."/>
            <person name="Deutschbauer A."/>
            <person name="Neff N."/>
            <person name="Sonnenburg J.L."/>
            <person name="Huang K.C."/>
            <person name="Fischbach M.A."/>
        </authorList>
    </citation>
    <scope>NUCLEOTIDE SEQUENCE</scope>
    <source>
        <strain evidence="6">DSM 19829</strain>
    </source>
</reference>
<sequence length="351" mass="38264">MKCKQAFMYGPHDLRIEEVELPPLRDDQILIKLVACGICQSDVECFEGESAEGRYDLGPYTPGHEWVGRAVELGKSVTSVKIGDKVVGDCVIPCHQCANCKDGKMSSACLNMREVGFRPDSPGGFGEYMILEEAYTHVIPEDWSNEVGIFVENFNVGYWGVWGNGCNPDASDTCVIIGGGPIGCSASMVCATSGATVIVVDPVESRRENAMKYGATYTVDPTAGDVEQMIKDLTNGRGADVVIECSGNDIGIASLFDIAGHSARVGVVGHSIGRKVPVEIGKTIWKTLHIAGSGGTTNWFPRTIRFMSKIKDKYDFEELVSHYYKFEDLAEAMEMARNKAVARKVMLTFDE</sequence>
<evidence type="ECO:0000256" key="2">
    <source>
        <dbReference type="ARBA" id="ARBA00022833"/>
    </source>
</evidence>
<dbReference type="Gene3D" id="3.40.50.720">
    <property type="entry name" value="NAD(P)-binding Rossmann-like Domain"/>
    <property type="match status" value="1"/>
</dbReference>
<dbReference type="Pfam" id="PF08240">
    <property type="entry name" value="ADH_N"/>
    <property type="match status" value="1"/>
</dbReference>
<keyword evidence="3" id="KW-0560">Oxidoreductase</keyword>